<comment type="caution">
    <text evidence="1">The sequence shown here is derived from an EMBL/GenBank/DDBJ whole genome shotgun (WGS) entry which is preliminary data.</text>
</comment>
<dbReference type="PANTHER" id="PTHR47852">
    <property type="entry name" value="OS06G0298400 PROTEIN"/>
    <property type="match status" value="1"/>
</dbReference>
<organism evidence="1 2">
    <name type="scientific">Hevea brasiliensis</name>
    <name type="common">Para rubber tree</name>
    <name type="synonym">Siphonia brasiliensis</name>
    <dbReference type="NCBI Taxonomy" id="3981"/>
    <lineage>
        <taxon>Eukaryota</taxon>
        <taxon>Viridiplantae</taxon>
        <taxon>Streptophyta</taxon>
        <taxon>Embryophyta</taxon>
        <taxon>Tracheophyta</taxon>
        <taxon>Spermatophyta</taxon>
        <taxon>Magnoliopsida</taxon>
        <taxon>eudicotyledons</taxon>
        <taxon>Gunneridae</taxon>
        <taxon>Pentapetalae</taxon>
        <taxon>rosids</taxon>
        <taxon>fabids</taxon>
        <taxon>Malpighiales</taxon>
        <taxon>Euphorbiaceae</taxon>
        <taxon>Crotonoideae</taxon>
        <taxon>Micrandreae</taxon>
        <taxon>Hevea</taxon>
    </lineage>
</organism>
<sequence>MHILGQLRERVKRRRAQAAKEAAKTPLKAPIIENQQPDLAELSKGLPSGWQAYLDEASKQVYYGNVTWSRPTK</sequence>
<protein>
    <recommendedName>
        <fullName evidence="3">WW domain-containing protein</fullName>
    </recommendedName>
</protein>
<dbReference type="InterPro" id="IPR036020">
    <property type="entry name" value="WW_dom_sf"/>
</dbReference>
<gene>
    <name evidence="1" type="ORF">GH714_000520</name>
</gene>
<dbReference type="PANTHER" id="PTHR47852:SF2">
    <property type="entry name" value="WW DOMAIN-CONTAINING PROTEIN"/>
    <property type="match status" value="1"/>
</dbReference>
<evidence type="ECO:0008006" key="3">
    <source>
        <dbReference type="Google" id="ProtNLM"/>
    </source>
</evidence>
<dbReference type="SUPFAM" id="SSF51045">
    <property type="entry name" value="WW domain"/>
    <property type="match status" value="1"/>
</dbReference>
<dbReference type="AlphaFoldDB" id="A0A6A6NFE8"/>
<evidence type="ECO:0000313" key="1">
    <source>
        <dbReference type="EMBL" id="KAF2323840.1"/>
    </source>
</evidence>
<name>A0A6A6NFE8_HEVBR</name>
<keyword evidence="2" id="KW-1185">Reference proteome</keyword>
<proteinExistence type="predicted"/>
<evidence type="ECO:0000313" key="2">
    <source>
        <dbReference type="Proteomes" id="UP000467840"/>
    </source>
</evidence>
<dbReference type="Proteomes" id="UP000467840">
    <property type="component" value="Chromosome 5"/>
</dbReference>
<reference evidence="1 2" key="1">
    <citation type="journal article" date="2020" name="Mol. Plant">
        <title>The Chromosome-Based Rubber Tree Genome Provides New Insights into Spurge Genome Evolution and Rubber Biosynthesis.</title>
        <authorList>
            <person name="Liu J."/>
            <person name="Shi C."/>
            <person name="Shi C.C."/>
            <person name="Li W."/>
            <person name="Zhang Q.J."/>
            <person name="Zhang Y."/>
            <person name="Li K."/>
            <person name="Lu H.F."/>
            <person name="Shi C."/>
            <person name="Zhu S.T."/>
            <person name="Xiao Z.Y."/>
            <person name="Nan H."/>
            <person name="Yue Y."/>
            <person name="Zhu X.G."/>
            <person name="Wu Y."/>
            <person name="Hong X.N."/>
            <person name="Fan G.Y."/>
            <person name="Tong Y."/>
            <person name="Zhang D."/>
            <person name="Mao C.L."/>
            <person name="Liu Y.L."/>
            <person name="Hao S.J."/>
            <person name="Liu W.Q."/>
            <person name="Lv M.Q."/>
            <person name="Zhang H.B."/>
            <person name="Liu Y."/>
            <person name="Hu-Tang G.R."/>
            <person name="Wang J.P."/>
            <person name="Wang J.H."/>
            <person name="Sun Y.H."/>
            <person name="Ni S.B."/>
            <person name="Chen W.B."/>
            <person name="Zhang X.C."/>
            <person name="Jiao Y.N."/>
            <person name="Eichler E.E."/>
            <person name="Li G.H."/>
            <person name="Liu X."/>
            <person name="Gao L.Z."/>
        </authorList>
    </citation>
    <scope>NUCLEOTIDE SEQUENCE [LARGE SCALE GENOMIC DNA]</scope>
    <source>
        <strain evidence="2">cv. GT1</strain>
        <tissue evidence="1">Leaf</tissue>
    </source>
</reference>
<dbReference type="EMBL" id="JAAGAX010000001">
    <property type="protein sequence ID" value="KAF2323840.1"/>
    <property type="molecule type" value="Genomic_DNA"/>
</dbReference>
<accession>A0A6A6NFE8</accession>